<dbReference type="GO" id="GO:0009294">
    <property type="term" value="P:DNA-mediated transformation"/>
    <property type="evidence" value="ECO:0007669"/>
    <property type="project" value="InterPro"/>
</dbReference>
<dbReference type="AlphaFoldDB" id="A0A0F6R0T1"/>
<reference evidence="3 5" key="1">
    <citation type="journal article" date="2015" name="Genome Announc.">
        <title>Complete Genome Sequence of Corynebacterium kutscheri DSM 20755, a Corynebacterial Type Strain with Remarkably Low G+C Content of Chromosomal DNA.</title>
        <authorList>
            <person name="Ruckert C."/>
            <person name="Albersmeier A."/>
            <person name="Winkler A."/>
            <person name="Tauch A."/>
        </authorList>
    </citation>
    <scope>NUCLEOTIDE SEQUENCE [LARGE SCALE GENOMIC DNA]</scope>
    <source>
        <strain evidence="3 5">DSM 20755</strain>
    </source>
</reference>
<dbReference type="InterPro" id="IPR003488">
    <property type="entry name" value="DprA"/>
</dbReference>
<organism evidence="3 5">
    <name type="scientific">Corynebacterium kutscheri</name>
    <dbReference type="NCBI Taxonomy" id="35755"/>
    <lineage>
        <taxon>Bacteria</taxon>
        <taxon>Bacillati</taxon>
        <taxon>Actinomycetota</taxon>
        <taxon>Actinomycetes</taxon>
        <taxon>Mycobacteriales</taxon>
        <taxon>Corynebacteriaceae</taxon>
        <taxon>Corynebacterium</taxon>
    </lineage>
</organism>
<feature type="domain" description="Smf/DprA SLOG" evidence="2">
    <location>
        <begin position="112"/>
        <end position="304"/>
    </location>
</feature>
<dbReference type="HOGENOM" id="CLU_029601_2_1_11"/>
<evidence type="ECO:0000313" key="3">
    <source>
        <dbReference type="EMBL" id="AKE41475.1"/>
    </source>
</evidence>
<evidence type="ECO:0000256" key="1">
    <source>
        <dbReference type="ARBA" id="ARBA00006525"/>
    </source>
</evidence>
<evidence type="ECO:0000259" key="2">
    <source>
        <dbReference type="Pfam" id="PF02481"/>
    </source>
</evidence>
<proteinExistence type="inferred from homology"/>
<gene>
    <name evidence="4" type="primary">smf</name>
    <name evidence="4" type="ORF">NCTC949_01876</name>
    <name evidence="3" type="ORF">UL82_06550</name>
</gene>
<dbReference type="SUPFAM" id="SSF102405">
    <property type="entry name" value="MCP/YpsA-like"/>
    <property type="match status" value="1"/>
</dbReference>
<dbReference type="InterPro" id="IPR057666">
    <property type="entry name" value="DrpA_SLOG"/>
</dbReference>
<dbReference type="NCBIfam" id="TIGR00732">
    <property type="entry name" value="dprA"/>
    <property type="match status" value="1"/>
</dbReference>
<dbReference type="Pfam" id="PF02481">
    <property type="entry name" value="DNA_processg_A"/>
    <property type="match status" value="1"/>
</dbReference>
<dbReference type="Proteomes" id="UP000033457">
    <property type="component" value="Chromosome"/>
</dbReference>
<keyword evidence="5" id="KW-1185">Reference proteome</keyword>
<protein>
    <submittedName>
        <fullName evidence="4">DNA processing protein</fullName>
    </submittedName>
    <submittedName>
        <fullName evidence="3">DNA protecting protein DprA</fullName>
    </submittedName>
</protein>
<comment type="similarity">
    <text evidence="1">Belongs to the DprA/Smf family.</text>
</comment>
<evidence type="ECO:0000313" key="5">
    <source>
        <dbReference type="Proteomes" id="UP000033457"/>
    </source>
</evidence>
<dbReference type="PANTHER" id="PTHR43022:SF1">
    <property type="entry name" value="PROTEIN SMF"/>
    <property type="match status" value="1"/>
</dbReference>
<dbReference type="RefSeq" id="WP_046439782.1">
    <property type="nucleotide sequence ID" value="NZ_CP011312.1"/>
</dbReference>
<reference evidence="4 6" key="2">
    <citation type="submission" date="2018-12" db="EMBL/GenBank/DDBJ databases">
        <authorList>
            <consortium name="Pathogen Informatics"/>
        </authorList>
    </citation>
    <scope>NUCLEOTIDE SEQUENCE [LARGE SCALE GENOMIC DNA]</scope>
    <source>
        <strain evidence="4 6">NCTC949</strain>
    </source>
</reference>
<sequence length="389" mass="42776">MNDRDKAWAYLSRVVEGPSAHIYRLLEQGYSVEEIAHGVSHRSDWIGGLLKETQARWDWRRYEEDLKIISDLGGRLVTPDSLEWPREECEQAFGFAASGVSEHVRSYQADALPPHALWVRGADLNTTIVFSVGVVGTRAVSRYGKLATRQLVQGLVDKHVGIISGGAIGIDSIAHTQALHRGGRTTVVTACGLDRTYPARNADLFEQIVNNGGCIISEYPPGTTPQRHRFLTRNRLVAALSLGTVVVEAAWRSGALNTLSWAAGFGRVAMAVPGPITGVSSLGCHERIRRGEAELVCSADEIRALISKIGQVDIDGHYEDEFAANAVQKLSRNELRVYDALPMFNNFGLDASSIAKNTGLPLGLTMHLLIDLENKSIVRRDKNQWCRQE</sequence>
<evidence type="ECO:0000313" key="4">
    <source>
        <dbReference type="EMBL" id="VEH08753.1"/>
    </source>
</evidence>
<dbReference type="STRING" id="35755.UL82_06550"/>
<dbReference type="KEGG" id="cku:UL82_06550"/>
<dbReference type="EMBL" id="LR134377">
    <property type="protein sequence ID" value="VEH08753.1"/>
    <property type="molecule type" value="Genomic_DNA"/>
</dbReference>
<accession>A0A0F6R0T1</accession>
<dbReference type="EMBL" id="CP011312">
    <property type="protein sequence ID" value="AKE41475.1"/>
    <property type="molecule type" value="Genomic_DNA"/>
</dbReference>
<dbReference type="Proteomes" id="UP000271380">
    <property type="component" value="Chromosome"/>
</dbReference>
<dbReference type="Gene3D" id="3.40.50.450">
    <property type="match status" value="1"/>
</dbReference>
<name>A0A0F6R0T1_9CORY</name>
<evidence type="ECO:0000313" key="6">
    <source>
        <dbReference type="Proteomes" id="UP000271380"/>
    </source>
</evidence>
<dbReference type="PANTHER" id="PTHR43022">
    <property type="entry name" value="PROTEIN SMF"/>
    <property type="match status" value="1"/>
</dbReference>
<dbReference type="OrthoDB" id="9785707at2"/>